<reference evidence="5 6" key="1">
    <citation type="submission" date="2016-11" db="EMBL/GenBank/DDBJ databases">
        <authorList>
            <person name="Jaros S."/>
            <person name="Januszkiewicz K."/>
            <person name="Wedrychowicz H."/>
        </authorList>
    </citation>
    <scope>NUCLEOTIDE SEQUENCE [LARGE SCALE GENOMIC DNA]</scope>
    <source>
        <strain evidence="5 6">DSM 5091</strain>
    </source>
</reference>
<gene>
    <name evidence="5" type="ORF">SAMN02745165_02824</name>
</gene>
<evidence type="ECO:0000256" key="3">
    <source>
        <dbReference type="ARBA" id="ARBA00023125"/>
    </source>
</evidence>
<protein>
    <submittedName>
        <fullName evidence="5">Type I restriction enzyme, S subunit</fullName>
    </submittedName>
</protein>
<dbReference type="InterPro" id="IPR000055">
    <property type="entry name" value="Restrct_endonuc_typeI_TRD"/>
</dbReference>
<dbReference type="CDD" id="cd17260">
    <property type="entry name" value="RMtype1_S_EcoEI-TRD1-CR1_like"/>
    <property type="match status" value="1"/>
</dbReference>
<evidence type="ECO:0000256" key="2">
    <source>
        <dbReference type="ARBA" id="ARBA00022747"/>
    </source>
</evidence>
<evidence type="ECO:0000259" key="4">
    <source>
        <dbReference type="Pfam" id="PF01420"/>
    </source>
</evidence>
<dbReference type="STRING" id="1122189.SAMN02745165_02824"/>
<evidence type="ECO:0000313" key="6">
    <source>
        <dbReference type="Proteomes" id="UP000184171"/>
    </source>
</evidence>
<dbReference type="InterPro" id="IPR051212">
    <property type="entry name" value="Type-I_RE_S_subunit"/>
</dbReference>
<dbReference type="SUPFAM" id="SSF116734">
    <property type="entry name" value="DNA methylase specificity domain"/>
    <property type="match status" value="2"/>
</dbReference>
<dbReference type="GO" id="GO:0009307">
    <property type="term" value="P:DNA restriction-modification system"/>
    <property type="evidence" value="ECO:0007669"/>
    <property type="project" value="UniProtKB-KW"/>
</dbReference>
<evidence type="ECO:0000313" key="5">
    <source>
        <dbReference type="EMBL" id="SHJ63354.1"/>
    </source>
</evidence>
<dbReference type="Proteomes" id="UP000184171">
    <property type="component" value="Unassembled WGS sequence"/>
</dbReference>
<keyword evidence="6" id="KW-1185">Reference proteome</keyword>
<keyword evidence="3" id="KW-0238">DNA-binding</keyword>
<dbReference type="Gene3D" id="3.90.220.20">
    <property type="entry name" value="DNA methylase specificity domains"/>
    <property type="match status" value="2"/>
</dbReference>
<dbReference type="AlphaFoldDB" id="A0A1M6KWR8"/>
<proteinExistence type="inferred from homology"/>
<comment type="similarity">
    <text evidence="1">Belongs to the type-I restriction system S methylase family.</text>
</comment>
<dbReference type="Gene3D" id="1.10.287.1120">
    <property type="entry name" value="Bipartite methylase S protein"/>
    <property type="match status" value="1"/>
</dbReference>
<dbReference type="EMBL" id="FQZT01000011">
    <property type="protein sequence ID" value="SHJ63354.1"/>
    <property type="molecule type" value="Genomic_DNA"/>
</dbReference>
<dbReference type="Pfam" id="PF01420">
    <property type="entry name" value="Methylase_S"/>
    <property type="match status" value="1"/>
</dbReference>
<sequence>MMVGRYQAYPKYRSTDVKWLGDIPSEWKICAIKHVSTLNPAKSKLRYQQGDECSFVPMEKLKTDSLVLDEIRPIADVYEGYTYFVDDDILMAKVTPCFENKNIAIAKDMVNGVGFGSSEIYVLRSNQKANNRYLFYRLQDDGFMEVATSSMSGAGGLKRVPSDVLNNFLVALPEYEEQIQIANFLDHETAKIDSLIDKQQQLITLLKEKRQAVISHAVTKGLNPDAPLKDSGVEWLGEMPEHWEEVRVKRLYKFAKRQGYKDLTVLSVYREHGVIVKSTRDDNFNKTPENLSVYQLVNKGDLAINKMKAWQGSMGISQHQGITSPDYAVYRPLHDFADRYLHYWFRASHMPDVYRNISTGIRPSQWRLDLEEFEKLKVFLPPSTERSSIVREINAIEMKYLRLVELAEKQIDLLQERRTALISAAVTGKIDVRNWKPERR</sequence>
<dbReference type="GO" id="GO:0003677">
    <property type="term" value="F:DNA binding"/>
    <property type="evidence" value="ECO:0007669"/>
    <property type="project" value="UniProtKB-KW"/>
</dbReference>
<name>A0A1M6KWR8_MALRU</name>
<keyword evidence="2" id="KW-0680">Restriction system</keyword>
<organism evidence="5 6">
    <name type="scientific">Malonomonas rubra DSM 5091</name>
    <dbReference type="NCBI Taxonomy" id="1122189"/>
    <lineage>
        <taxon>Bacteria</taxon>
        <taxon>Pseudomonadati</taxon>
        <taxon>Thermodesulfobacteriota</taxon>
        <taxon>Desulfuromonadia</taxon>
        <taxon>Desulfuromonadales</taxon>
        <taxon>Geopsychrobacteraceae</taxon>
        <taxon>Malonomonas</taxon>
    </lineage>
</organism>
<accession>A0A1M6KWR8</accession>
<feature type="domain" description="Type I restriction modification DNA specificity" evidence="4">
    <location>
        <begin position="115"/>
        <end position="200"/>
    </location>
</feature>
<dbReference type="InterPro" id="IPR044946">
    <property type="entry name" value="Restrct_endonuc_typeI_TRD_sf"/>
</dbReference>
<dbReference type="PANTHER" id="PTHR43140:SF1">
    <property type="entry name" value="TYPE I RESTRICTION ENZYME ECOKI SPECIFICITY SUBUNIT"/>
    <property type="match status" value="1"/>
</dbReference>
<dbReference type="PANTHER" id="PTHR43140">
    <property type="entry name" value="TYPE-1 RESTRICTION ENZYME ECOKI SPECIFICITY PROTEIN"/>
    <property type="match status" value="1"/>
</dbReference>
<evidence type="ECO:0000256" key="1">
    <source>
        <dbReference type="ARBA" id="ARBA00010923"/>
    </source>
</evidence>